<keyword evidence="1" id="KW-0812">Transmembrane</keyword>
<dbReference type="Proteomes" id="UP000321798">
    <property type="component" value="Unassembled WGS sequence"/>
</dbReference>
<accession>A0A512PHI1</accession>
<dbReference type="RefSeq" id="WP_146954436.1">
    <property type="nucleotide sequence ID" value="NZ_BAABBJ010000012.1"/>
</dbReference>
<keyword evidence="1" id="KW-1133">Transmembrane helix</keyword>
<name>A0A512PHI1_9CELL</name>
<proteinExistence type="predicted"/>
<evidence type="ECO:0000256" key="1">
    <source>
        <dbReference type="SAM" id="Phobius"/>
    </source>
</evidence>
<organism evidence="2 3">
    <name type="scientific">Cellulomonas soli</name>
    <dbReference type="NCBI Taxonomy" id="931535"/>
    <lineage>
        <taxon>Bacteria</taxon>
        <taxon>Bacillati</taxon>
        <taxon>Actinomycetota</taxon>
        <taxon>Actinomycetes</taxon>
        <taxon>Micrococcales</taxon>
        <taxon>Cellulomonadaceae</taxon>
        <taxon>Cellulomonas</taxon>
    </lineage>
</organism>
<gene>
    <name evidence="2" type="ORF">CSO01_33700</name>
</gene>
<reference evidence="2 3" key="1">
    <citation type="submission" date="2019-07" db="EMBL/GenBank/DDBJ databases">
        <title>Whole genome shotgun sequence of Cellulomonas soli NBRC 109434.</title>
        <authorList>
            <person name="Hosoyama A."/>
            <person name="Uohara A."/>
            <person name="Ohji S."/>
            <person name="Ichikawa N."/>
        </authorList>
    </citation>
    <scope>NUCLEOTIDE SEQUENCE [LARGE SCALE GENOMIC DNA]</scope>
    <source>
        <strain evidence="2 3">NBRC 109434</strain>
    </source>
</reference>
<dbReference type="EMBL" id="BKAL01000015">
    <property type="protein sequence ID" value="GEP70655.1"/>
    <property type="molecule type" value="Genomic_DNA"/>
</dbReference>
<sequence length="60" mass="6416">MKHLTRYLTVDHIHAPDPNTSAAQVAIDRWIWRAAYVAVAGGGLIALVALVARIATATAH</sequence>
<evidence type="ECO:0000313" key="3">
    <source>
        <dbReference type="Proteomes" id="UP000321798"/>
    </source>
</evidence>
<evidence type="ECO:0000313" key="2">
    <source>
        <dbReference type="EMBL" id="GEP70655.1"/>
    </source>
</evidence>
<protein>
    <submittedName>
        <fullName evidence="2">Uncharacterized protein</fullName>
    </submittedName>
</protein>
<feature type="transmembrane region" description="Helical" evidence="1">
    <location>
        <begin position="30"/>
        <end position="52"/>
    </location>
</feature>
<comment type="caution">
    <text evidence="2">The sequence shown here is derived from an EMBL/GenBank/DDBJ whole genome shotgun (WGS) entry which is preliminary data.</text>
</comment>
<keyword evidence="3" id="KW-1185">Reference proteome</keyword>
<dbReference type="AlphaFoldDB" id="A0A512PHI1"/>
<keyword evidence="1" id="KW-0472">Membrane</keyword>